<evidence type="ECO:0000256" key="2">
    <source>
        <dbReference type="ARBA" id="ARBA00023015"/>
    </source>
</evidence>
<dbReference type="EMBL" id="BAAADJ010000014">
    <property type="protein sequence ID" value="GAA0323986.1"/>
    <property type="molecule type" value="Genomic_DNA"/>
</dbReference>
<name>A0ABP3FU67_9BACI</name>
<dbReference type="PROSITE" id="PS01081">
    <property type="entry name" value="HTH_TETR_1"/>
    <property type="match status" value="1"/>
</dbReference>
<evidence type="ECO:0000256" key="5">
    <source>
        <dbReference type="PROSITE-ProRule" id="PRU00335"/>
    </source>
</evidence>
<feature type="domain" description="HTH tetR-type" evidence="6">
    <location>
        <begin position="11"/>
        <end position="71"/>
    </location>
</feature>
<gene>
    <name evidence="7" type="ORF">GCM10008967_13160</name>
</gene>
<comment type="caution">
    <text evidence="7">The sequence shown here is derived from an EMBL/GenBank/DDBJ whole genome shotgun (WGS) entry which is preliminary data.</text>
</comment>
<evidence type="ECO:0000313" key="8">
    <source>
        <dbReference type="Proteomes" id="UP001500782"/>
    </source>
</evidence>
<keyword evidence="4" id="KW-0804">Transcription</keyword>
<accession>A0ABP3FU67</accession>
<dbReference type="SUPFAM" id="SSF46689">
    <property type="entry name" value="Homeodomain-like"/>
    <property type="match status" value="1"/>
</dbReference>
<dbReference type="InterPro" id="IPR036271">
    <property type="entry name" value="Tet_transcr_reg_TetR-rel_C_sf"/>
</dbReference>
<dbReference type="Pfam" id="PF00440">
    <property type="entry name" value="TetR_N"/>
    <property type="match status" value="1"/>
</dbReference>
<keyword evidence="8" id="KW-1185">Reference proteome</keyword>
<keyword evidence="1" id="KW-0678">Repressor</keyword>
<proteinExistence type="predicted"/>
<dbReference type="InterPro" id="IPR050624">
    <property type="entry name" value="HTH-type_Tx_Regulator"/>
</dbReference>
<dbReference type="Gene3D" id="1.10.10.60">
    <property type="entry name" value="Homeodomain-like"/>
    <property type="match status" value="1"/>
</dbReference>
<dbReference type="InterPro" id="IPR001647">
    <property type="entry name" value="HTH_TetR"/>
</dbReference>
<keyword evidence="2" id="KW-0805">Transcription regulation</keyword>
<dbReference type="RefSeq" id="WP_343797489.1">
    <property type="nucleotide sequence ID" value="NZ_BAAADJ010000014.1"/>
</dbReference>
<evidence type="ECO:0000259" key="6">
    <source>
        <dbReference type="PROSITE" id="PS50977"/>
    </source>
</evidence>
<dbReference type="Proteomes" id="UP001500782">
    <property type="component" value="Unassembled WGS sequence"/>
</dbReference>
<evidence type="ECO:0000256" key="1">
    <source>
        <dbReference type="ARBA" id="ARBA00022491"/>
    </source>
</evidence>
<dbReference type="PROSITE" id="PS50977">
    <property type="entry name" value="HTH_TETR_2"/>
    <property type="match status" value="1"/>
</dbReference>
<evidence type="ECO:0000256" key="4">
    <source>
        <dbReference type="ARBA" id="ARBA00023163"/>
    </source>
</evidence>
<dbReference type="InterPro" id="IPR009057">
    <property type="entry name" value="Homeodomain-like_sf"/>
</dbReference>
<reference evidence="8" key="1">
    <citation type="journal article" date="2019" name="Int. J. Syst. Evol. Microbiol.">
        <title>The Global Catalogue of Microorganisms (GCM) 10K type strain sequencing project: providing services to taxonomists for standard genome sequencing and annotation.</title>
        <authorList>
            <consortium name="The Broad Institute Genomics Platform"/>
            <consortium name="The Broad Institute Genome Sequencing Center for Infectious Disease"/>
            <person name="Wu L."/>
            <person name="Ma J."/>
        </authorList>
    </citation>
    <scope>NUCLEOTIDE SEQUENCE [LARGE SCALE GENOMIC DNA]</scope>
    <source>
        <strain evidence="8">JCM 9731</strain>
    </source>
</reference>
<dbReference type="PRINTS" id="PR00455">
    <property type="entry name" value="HTHTETR"/>
</dbReference>
<protein>
    <submittedName>
        <fullName evidence="7">TetR/AcrR family transcriptional regulator</fullName>
    </submittedName>
</protein>
<dbReference type="InterPro" id="IPR039538">
    <property type="entry name" value="BetI_C"/>
</dbReference>
<dbReference type="InterPro" id="IPR023772">
    <property type="entry name" value="DNA-bd_HTH_TetR-type_CS"/>
</dbReference>
<keyword evidence="3 5" id="KW-0238">DNA-binding</keyword>
<sequence length="200" mass="23401">MAPKISSQAKEEKKIAILKAALECFSQKGYHATSVDDVVNYTNLSKGSIYNYFSSKEEMFISLITRQTEETMHKLQNALQELQSPTEKLKYLVNLDIPFRENKRKMMRVMIEFWTYSADNEQTKDIMVKRFQKVIDLTKGIFEEGKTKGEFRKDLDAEVAASMYWGLHDGIWVHSLVLDDPKLVERKIKELEETIMRYVK</sequence>
<organism evidence="7 8">
    <name type="scientific">Bacillus carboniphilus</name>
    <dbReference type="NCBI Taxonomy" id="86663"/>
    <lineage>
        <taxon>Bacteria</taxon>
        <taxon>Bacillati</taxon>
        <taxon>Bacillota</taxon>
        <taxon>Bacilli</taxon>
        <taxon>Bacillales</taxon>
        <taxon>Bacillaceae</taxon>
        <taxon>Bacillus</taxon>
    </lineage>
</organism>
<feature type="DNA-binding region" description="H-T-H motif" evidence="5">
    <location>
        <begin position="34"/>
        <end position="53"/>
    </location>
</feature>
<dbReference type="Gene3D" id="1.10.357.10">
    <property type="entry name" value="Tetracycline Repressor, domain 2"/>
    <property type="match status" value="1"/>
</dbReference>
<dbReference type="Pfam" id="PF13977">
    <property type="entry name" value="TetR_C_6"/>
    <property type="match status" value="1"/>
</dbReference>
<dbReference type="PANTHER" id="PTHR43479">
    <property type="entry name" value="ACREF/ENVCD OPERON REPRESSOR-RELATED"/>
    <property type="match status" value="1"/>
</dbReference>
<dbReference type="SUPFAM" id="SSF48498">
    <property type="entry name" value="Tetracyclin repressor-like, C-terminal domain"/>
    <property type="match status" value="1"/>
</dbReference>
<evidence type="ECO:0000313" key="7">
    <source>
        <dbReference type="EMBL" id="GAA0323986.1"/>
    </source>
</evidence>
<dbReference type="PANTHER" id="PTHR43479:SF11">
    <property type="entry name" value="ACREF_ENVCD OPERON REPRESSOR-RELATED"/>
    <property type="match status" value="1"/>
</dbReference>
<evidence type="ECO:0000256" key="3">
    <source>
        <dbReference type="ARBA" id="ARBA00023125"/>
    </source>
</evidence>